<dbReference type="InterPro" id="IPR001288">
    <property type="entry name" value="Translation_initiation_fac_3"/>
</dbReference>
<protein>
    <recommendedName>
        <fullName evidence="7">Altered inheritance of mitochondria protein 23, mitochondrial</fullName>
    </recommendedName>
</protein>
<dbReference type="GO" id="GO:0032790">
    <property type="term" value="P:ribosome disassembly"/>
    <property type="evidence" value="ECO:0007669"/>
    <property type="project" value="TreeGrafter"/>
</dbReference>
<comment type="similarity">
    <text evidence="1">Belongs to the IF-3 family.</text>
</comment>
<name>A0AAD7U3W3_9APHY</name>
<feature type="region of interest" description="Disordered" evidence="4">
    <location>
        <begin position="28"/>
        <end position="83"/>
    </location>
</feature>
<keyword evidence="3" id="KW-0648">Protein biosynthesis</keyword>
<proteinExistence type="inferred from homology"/>
<evidence type="ECO:0000256" key="4">
    <source>
        <dbReference type="SAM" id="MobiDB-lite"/>
    </source>
</evidence>
<dbReference type="AlphaFoldDB" id="A0AAD7U3W3"/>
<dbReference type="GO" id="GO:0070124">
    <property type="term" value="P:mitochondrial translational initiation"/>
    <property type="evidence" value="ECO:0007669"/>
    <property type="project" value="TreeGrafter"/>
</dbReference>
<comment type="caution">
    <text evidence="5">The sequence shown here is derived from an EMBL/GenBank/DDBJ whole genome shotgun (WGS) entry which is preliminary data.</text>
</comment>
<dbReference type="GO" id="GO:0003743">
    <property type="term" value="F:translation initiation factor activity"/>
    <property type="evidence" value="ECO:0007669"/>
    <property type="project" value="UniProtKB-KW"/>
</dbReference>
<evidence type="ECO:0000256" key="1">
    <source>
        <dbReference type="ARBA" id="ARBA00005439"/>
    </source>
</evidence>
<keyword evidence="6" id="KW-1185">Reference proteome</keyword>
<dbReference type="PANTHER" id="PTHR10938">
    <property type="entry name" value="TRANSLATION INITIATION FACTOR IF-3"/>
    <property type="match status" value="1"/>
</dbReference>
<reference evidence="5" key="1">
    <citation type="submission" date="2022-11" db="EMBL/GenBank/DDBJ databases">
        <title>Genome Sequence of Cubamyces cubensis.</title>
        <authorList>
            <person name="Buettner E."/>
        </authorList>
    </citation>
    <scope>NUCLEOTIDE SEQUENCE</scope>
    <source>
        <strain evidence="5">MPL-01</strain>
    </source>
</reference>
<dbReference type="GO" id="GO:0043022">
    <property type="term" value="F:ribosome binding"/>
    <property type="evidence" value="ECO:0007669"/>
    <property type="project" value="TreeGrafter"/>
</dbReference>
<evidence type="ECO:0000313" key="5">
    <source>
        <dbReference type="EMBL" id="KAJ8502122.1"/>
    </source>
</evidence>
<keyword evidence="2" id="KW-0396">Initiation factor</keyword>
<dbReference type="EMBL" id="JAPEVG010000002">
    <property type="protein sequence ID" value="KAJ8502122.1"/>
    <property type="molecule type" value="Genomic_DNA"/>
</dbReference>
<evidence type="ECO:0000313" key="6">
    <source>
        <dbReference type="Proteomes" id="UP001215151"/>
    </source>
</evidence>
<evidence type="ECO:0000256" key="3">
    <source>
        <dbReference type="ARBA" id="ARBA00022917"/>
    </source>
</evidence>
<gene>
    <name evidence="5" type="ORF">ONZ51_g208</name>
</gene>
<accession>A0AAD7U3W3</accession>
<evidence type="ECO:0008006" key="7">
    <source>
        <dbReference type="Google" id="ProtNLM"/>
    </source>
</evidence>
<dbReference type="SUPFAM" id="SSF55200">
    <property type="entry name" value="Translation initiation factor IF3, C-terminal domain"/>
    <property type="match status" value="1"/>
</dbReference>
<dbReference type="GO" id="GO:0005739">
    <property type="term" value="C:mitochondrion"/>
    <property type="evidence" value="ECO:0007669"/>
    <property type="project" value="TreeGrafter"/>
</dbReference>
<sequence length="348" mass="39282">MNVGKCIGVASRVVRRNTYTLRPTSTLYGRAFSRSLSTPAPNAPTASDDPTPSPMPVRKQVKRPKKKEGDAEEEAKKKPLRKPRNEEIRIPYVRLVNPETGALEPLAPLRQILARINRKHEYLELVIEKPEPIVKIHSTKVLYERSKAKKLVHTSGKAPEEKEVQLTWGVGSGDLQYKLKKAREDLEDGNRVNIIFAPKKGQGIPPPAEQQKLVEEALKLLEDVGRERKERAIQKHAIGVFLESTRAKKVVELRWAYGDSDSWEGLKPVEPALRKGDRVELIFVLPPPPKKEQGLVPDSDDSKRVEPQVAQERVERTLQTLSEVGKEWKPRDVRKGVIIVHLEGVKPS</sequence>
<dbReference type="PANTHER" id="PTHR10938:SF0">
    <property type="entry name" value="TRANSLATION INITIATION FACTOR IF-3, MITOCHONDRIAL"/>
    <property type="match status" value="1"/>
</dbReference>
<dbReference type="InterPro" id="IPR036788">
    <property type="entry name" value="T_IF-3_C_sf"/>
</dbReference>
<feature type="compositionally biased region" description="Polar residues" evidence="4">
    <location>
        <begin position="34"/>
        <end position="50"/>
    </location>
</feature>
<dbReference type="Proteomes" id="UP001215151">
    <property type="component" value="Unassembled WGS sequence"/>
</dbReference>
<organism evidence="5 6">
    <name type="scientific">Trametes cubensis</name>
    <dbReference type="NCBI Taxonomy" id="1111947"/>
    <lineage>
        <taxon>Eukaryota</taxon>
        <taxon>Fungi</taxon>
        <taxon>Dikarya</taxon>
        <taxon>Basidiomycota</taxon>
        <taxon>Agaricomycotina</taxon>
        <taxon>Agaricomycetes</taxon>
        <taxon>Polyporales</taxon>
        <taxon>Polyporaceae</taxon>
        <taxon>Trametes</taxon>
    </lineage>
</organism>
<evidence type="ECO:0000256" key="2">
    <source>
        <dbReference type="ARBA" id="ARBA00022540"/>
    </source>
</evidence>
<dbReference type="Gene3D" id="3.30.110.10">
    <property type="entry name" value="Translation initiation factor 3 (IF-3), C-terminal domain"/>
    <property type="match status" value="1"/>
</dbReference>
<feature type="region of interest" description="Disordered" evidence="4">
    <location>
        <begin position="289"/>
        <end position="311"/>
    </location>
</feature>
<feature type="compositionally biased region" description="Basic and acidic residues" evidence="4">
    <location>
        <begin position="300"/>
        <end position="311"/>
    </location>
</feature>